<proteinExistence type="predicted"/>
<evidence type="ECO:0000313" key="2">
    <source>
        <dbReference type="EMBL" id="MEI9406636.1"/>
    </source>
</evidence>
<evidence type="ECO:0000256" key="1">
    <source>
        <dbReference type="SAM" id="MobiDB-lite"/>
    </source>
</evidence>
<organism evidence="2 3">
    <name type="scientific">Mesorhizobium argentiipisi</name>
    <dbReference type="NCBI Taxonomy" id="3015175"/>
    <lineage>
        <taxon>Bacteria</taxon>
        <taxon>Pseudomonadati</taxon>
        <taxon>Pseudomonadota</taxon>
        <taxon>Alphaproteobacteria</taxon>
        <taxon>Hyphomicrobiales</taxon>
        <taxon>Phyllobacteriaceae</taxon>
        <taxon>Mesorhizobium</taxon>
    </lineage>
</organism>
<gene>
    <name evidence="2" type="ORF">O7A05_31435</name>
</gene>
<feature type="region of interest" description="Disordered" evidence="1">
    <location>
        <begin position="1"/>
        <end position="24"/>
    </location>
</feature>
<name>A0ABU8KLQ2_9HYPH</name>
<feature type="compositionally biased region" description="Basic and acidic residues" evidence="1">
    <location>
        <begin position="10"/>
        <end position="24"/>
    </location>
</feature>
<dbReference type="EMBL" id="JAPYKO010000040">
    <property type="protein sequence ID" value="MEI9406636.1"/>
    <property type="molecule type" value="Genomic_DNA"/>
</dbReference>
<comment type="caution">
    <text evidence="2">The sequence shown here is derived from an EMBL/GenBank/DDBJ whole genome shotgun (WGS) entry which is preliminary data.</text>
</comment>
<evidence type="ECO:0000313" key="3">
    <source>
        <dbReference type="Proteomes" id="UP001366503"/>
    </source>
</evidence>
<dbReference type="RefSeq" id="WP_337097187.1">
    <property type="nucleotide sequence ID" value="NZ_JAPYKO010000040.1"/>
</dbReference>
<sequence>MLDEWLGSPRGRDRDEFAGVKTKEATEERNRSSIWLFENAVFHLSICEVMGEPLRPPAMEPTT</sequence>
<keyword evidence="3" id="KW-1185">Reference proteome</keyword>
<reference evidence="2 3" key="1">
    <citation type="submission" date="2022-12" db="EMBL/GenBank/DDBJ databases">
        <authorList>
            <person name="Muema E."/>
        </authorList>
    </citation>
    <scope>NUCLEOTIDE SEQUENCE [LARGE SCALE GENOMIC DNA]</scope>
    <source>
        <strain evidence="3">1330</strain>
    </source>
</reference>
<protein>
    <submittedName>
        <fullName evidence="2">Uncharacterized protein</fullName>
    </submittedName>
</protein>
<dbReference type="Proteomes" id="UP001366503">
    <property type="component" value="Unassembled WGS sequence"/>
</dbReference>
<accession>A0ABU8KLQ2</accession>